<name>A0AAJ0AFP9_9PEZI</name>
<keyword evidence="2" id="KW-1185">Reference proteome</keyword>
<organism evidence="1 2">
    <name type="scientific">Colletotrichum godetiae</name>
    <dbReference type="NCBI Taxonomy" id="1209918"/>
    <lineage>
        <taxon>Eukaryota</taxon>
        <taxon>Fungi</taxon>
        <taxon>Dikarya</taxon>
        <taxon>Ascomycota</taxon>
        <taxon>Pezizomycotina</taxon>
        <taxon>Sordariomycetes</taxon>
        <taxon>Hypocreomycetidae</taxon>
        <taxon>Glomerellales</taxon>
        <taxon>Glomerellaceae</taxon>
        <taxon>Colletotrichum</taxon>
        <taxon>Colletotrichum acutatum species complex</taxon>
    </lineage>
</organism>
<accession>A0AAJ0AFP9</accession>
<evidence type="ECO:0000313" key="2">
    <source>
        <dbReference type="Proteomes" id="UP001224890"/>
    </source>
</evidence>
<reference evidence="1" key="1">
    <citation type="submission" date="2021-06" db="EMBL/GenBank/DDBJ databases">
        <title>Comparative genomics, transcriptomics and evolutionary studies reveal genomic signatures of adaptation to plant cell wall in hemibiotrophic fungi.</title>
        <authorList>
            <consortium name="DOE Joint Genome Institute"/>
            <person name="Baroncelli R."/>
            <person name="Diaz J.F."/>
            <person name="Benocci T."/>
            <person name="Peng M."/>
            <person name="Battaglia E."/>
            <person name="Haridas S."/>
            <person name="Andreopoulos W."/>
            <person name="Labutti K."/>
            <person name="Pangilinan J."/>
            <person name="Floch G.L."/>
            <person name="Makela M.R."/>
            <person name="Henrissat B."/>
            <person name="Grigoriev I.V."/>
            <person name="Crouch J.A."/>
            <person name="De Vries R.P."/>
            <person name="Sukno S.A."/>
            <person name="Thon M.R."/>
        </authorList>
    </citation>
    <scope>NUCLEOTIDE SEQUENCE</scope>
    <source>
        <strain evidence="1">CBS 193.32</strain>
    </source>
</reference>
<dbReference type="AlphaFoldDB" id="A0AAJ0AFP9"/>
<evidence type="ECO:0000313" key="1">
    <source>
        <dbReference type="EMBL" id="KAK1672374.1"/>
    </source>
</evidence>
<gene>
    <name evidence="1" type="ORF">BDP55DRAFT_634885</name>
</gene>
<sequence>MWPIPWELEVLRLPQHPNMHELYKKNSDLILPPATKYFLYSSRHWPVPAPASDNEQEDPCAILCQCARGFSCREGHDNDTVPNNEIIFDIAEFALDNTSSYRIISDAESWSQSPENERPLDVDDPGGTGWLAVVVKLGTPSGLRAAPPVVIRAALTAQFQKLEFERNKHSRDHMPLQGLGVGLCTDDNKSHSSTSTYTQVTDLTHVMRKQIGNKMQEDEAGWN</sequence>
<comment type="caution">
    <text evidence="1">The sequence shown here is derived from an EMBL/GenBank/DDBJ whole genome shotgun (WGS) entry which is preliminary data.</text>
</comment>
<protein>
    <submittedName>
        <fullName evidence="1">Uncharacterized protein</fullName>
    </submittedName>
</protein>
<dbReference type="RefSeq" id="XP_060426377.1">
    <property type="nucleotide sequence ID" value="XM_060572721.1"/>
</dbReference>
<dbReference type="GeneID" id="85457247"/>
<proteinExistence type="predicted"/>
<dbReference type="Proteomes" id="UP001224890">
    <property type="component" value="Unassembled WGS sequence"/>
</dbReference>
<dbReference type="EMBL" id="JAHMHR010000038">
    <property type="protein sequence ID" value="KAK1672374.1"/>
    <property type="molecule type" value="Genomic_DNA"/>
</dbReference>